<protein>
    <submittedName>
        <fullName evidence="2">Uncharacterized protein</fullName>
    </submittedName>
</protein>
<evidence type="ECO:0000313" key="3">
    <source>
        <dbReference type="Proteomes" id="UP000466442"/>
    </source>
</evidence>
<reference evidence="2" key="1">
    <citation type="journal article" date="2021" name="Mol. Ecol. Resour.">
        <title>Apolygus lucorum genome provides insights into omnivorousness and mesophyll feeding.</title>
        <authorList>
            <person name="Liu Y."/>
            <person name="Liu H."/>
            <person name="Wang H."/>
            <person name="Huang T."/>
            <person name="Liu B."/>
            <person name="Yang B."/>
            <person name="Yin L."/>
            <person name="Li B."/>
            <person name="Zhang Y."/>
            <person name="Zhang S."/>
            <person name="Jiang F."/>
            <person name="Zhang X."/>
            <person name="Ren Y."/>
            <person name="Wang B."/>
            <person name="Wang S."/>
            <person name="Lu Y."/>
            <person name="Wu K."/>
            <person name="Fan W."/>
            <person name="Wang G."/>
        </authorList>
    </citation>
    <scope>NUCLEOTIDE SEQUENCE</scope>
    <source>
        <strain evidence="2">12Hb</strain>
    </source>
</reference>
<feature type="region of interest" description="Disordered" evidence="1">
    <location>
        <begin position="249"/>
        <end position="297"/>
    </location>
</feature>
<comment type="caution">
    <text evidence="2">The sequence shown here is derived from an EMBL/GenBank/DDBJ whole genome shotgun (WGS) entry which is preliminary data.</text>
</comment>
<organism evidence="2 3">
    <name type="scientific">Apolygus lucorum</name>
    <name type="common">Small green plant bug</name>
    <name type="synonym">Lygocoris lucorum</name>
    <dbReference type="NCBI Taxonomy" id="248454"/>
    <lineage>
        <taxon>Eukaryota</taxon>
        <taxon>Metazoa</taxon>
        <taxon>Ecdysozoa</taxon>
        <taxon>Arthropoda</taxon>
        <taxon>Hexapoda</taxon>
        <taxon>Insecta</taxon>
        <taxon>Pterygota</taxon>
        <taxon>Neoptera</taxon>
        <taxon>Paraneoptera</taxon>
        <taxon>Hemiptera</taxon>
        <taxon>Heteroptera</taxon>
        <taxon>Panheteroptera</taxon>
        <taxon>Cimicomorpha</taxon>
        <taxon>Miridae</taxon>
        <taxon>Mirini</taxon>
        <taxon>Apolygus</taxon>
    </lineage>
</organism>
<feature type="compositionally biased region" description="Basic and acidic residues" evidence="1">
    <location>
        <begin position="451"/>
        <end position="460"/>
    </location>
</feature>
<feature type="compositionally biased region" description="Low complexity" evidence="1">
    <location>
        <begin position="483"/>
        <end position="502"/>
    </location>
</feature>
<feature type="compositionally biased region" description="Gly residues" evidence="1">
    <location>
        <begin position="258"/>
        <end position="267"/>
    </location>
</feature>
<accession>A0A6A4IZZ7</accession>
<dbReference type="AlphaFoldDB" id="A0A6A4IZZ7"/>
<feature type="region of interest" description="Disordered" evidence="1">
    <location>
        <begin position="451"/>
        <end position="502"/>
    </location>
</feature>
<keyword evidence="3" id="KW-1185">Reference proteome</keyword>
<gene>
    <name evidence="2" type="ORF">GE061_007774</name>
</gene>
<dbReference type="EMBL" id="WIXP02000016">
    <property type="protein sequence ID" value="KAF6198029.1"/>
    <property type="molecule type" value="Genomic_DNA"/>
</dbReference>
<evidence type="ECO:0000256" key="1">
    <source>
        <dbReference type="SAM" id="MobiDB-lite"/>
    </source>
</evidence>
<name>A0A6A4IZZ7_APOLU</name>
<feature type="region of interest" description="Disordered" evidence="1">
    <location>
        <begin position="170"/>
        <end position="191"/>
    </location>
</feature>
<dbReference type="Proteomes" id="UP000466442">
    <property type="component" value="Linkage Group LG16"/>
</dbReference>
<sequence>MNAEALQALRDSADAAGVTFMSPGFSAAQVRRMYVVSPLLGEYSLRSTGIEGLTNDTIVPSSSSYARAYAVMRIAVEFPSARGNKHADTLVVGELTSLLVNTDKILNEANARRKLIRVVLAYLSLPEAANPPAGFNLELGQAVVGQQWPSPFEQRVQFLTAVFPRAAAARGAQPDEAGAAPRPAAQPAQPAQEPFEIPAVNDATAYRVDDPLLVLCWNIVRFLGAGHAATYPHYWEGVMVHAFLGGPNTGGGPPPGGPHGGGGGGGTTPKDDPKKPKKPPDGKPDKTDSGVTKPTCTTTITAPVTGLQQIVTAEIHEERPRVSAQITPKLETNAESTITIAAQDTITIIEDDTASILRRIKNNLRLFESRNIAHRCGSLDELSNMSDSYDPVLHSGSTPNISLCIATDPDSGNIIHDVFSSDDNLLFQDAEPNPQIGNTEADVTMVQHSDIETKPEDPRAKVGLLKPAKFDPSKQQPGKTRGTARPSTSSTSKSESVSAADD</sequence>
<evidence type="ECO:0000313" key="2">
    <source>
        <dbReference type="EMBL" id="KAF6198029.1"/>
    </source>
</evidence>
<feature type="compositionally biased region" description="Basic and acidic residues" evidence="1">
    <location>
        <begin position="269"/>
        <end position="288"/>
    </location>
</feature>
<proteinExistence type="predicted"/>